<dbReference type="Pfam" id="PF13560">
    <property type="entry name" value="HTH_31"/>
    <property type="match status" value="1"/>
</dbReference>
<evidence type="ECO:0000313" key="2">
    <source>
        <dbReference type="EMBL" id="TKD23064.1"/>
    </source>
</evidence>
<reference evidence="2 3" key="1">
    <citation type="submission" date="2019-04" db="EMBL/GenBank/DDBJ databases">
        <title>Draft Whole-Genome sequence of the purple photosynthetic bacterium Rhodobacter capsulatus SP108 with an indigenous class A beta-lactamase.</title>
        <authorList>
            <person name="Robertson S."/>
            <person name="Meyer T.E."/>
            <person name="Kyndt J.A."/>
        </authorList>
    </citation>
    <scope>NUCLEOTIDE SEQUENCE [LARGE SCALE GENOMIC DNA]</scope>
    <source>
        <strain evidence="2 3">SP108</strain>
    </source>
</reference>
<dbReference type="InterPro" id="IPR010982">
    <property type="entry name" value="Lambda_DNA-bd_dom_sf"/>
</dbReference>
<accession>A0A4U1JV04</accession>
<proteinExistence type="predicted"/>
<evidence type="ECO:0000313" key="3">
    <source>
        <dbReference type="Proteomes" id="UP000310597"/>
    </source>
</evidence>
<dbReference type="PROSITE" id="PS50943">
    <property type="entry name" value="HTH_CROC1"/>
    <property type="match status" value="1"/>
</dbReference>
<protein>
    <submittedName>
        <fullName evidence="2">Helix-turn-helix transcriptional regulator</fullName>
    </submittedName>
</protein>
<dbReference type="CDD" id="cd00093">
    <property type="entry name" value="HTH_XRE"/>
    <property type="match status" value="1"/>
</dbReference>
<comment type="caution">
    <text evidence="2">The sequence shown here is derived from an EMBL/GenBank/DDBJ whole genome shotgun (WGS) entry which is preliminary data.</text>
</comment>
<dbReference type="AlphaFoldDB" id="A0A4U1JV04"/>
<dbReference type="InterPro" id="IPR001387">
    <property type="entry name" value="Cro/C1-type_HTH"/>
</dbReference>
<evidence type="ECO:0000259" key="1">
    <source>
        <dbReference type="PROSITE" id="PS50943"/>
    </source>
</evidence>
<organism evidence="2 3">
    <name type="scientific">Rhodobacter capsulatus</name>
    <name type="common">Rhodopseudomonas capsulata</name>
    <dbReference type="NCBI Taxonomy" id="1061"/>
    <lineage>
        <taxon>Bacteria</taxon>
        <taxon>Pseudomonadati</taxon>
        <taxon>Pseudomonadota</taxon>
        <taxon>Alphaproteobacteria</taxon>
        <taxon>Rhodobacterales</taxon>
        <taxon>Rhodobacter group</taxon>
        <taxon>Rhodobacter</taxon>
    </lineage>
</organism>
<name>A0A4U1JV04_RHOCA</name>
<dbReference type="SMART" id="SM00530">
    <property type="entry name" value="HTH_XRE"/>
    <property type="match status" value="1"/>
</dbReference>
<feature type="domain" description="HTH cro/C1-type" evidence="1">
    <location>
        <begin position="35"/>
        <end position="91"/>
    </location>
</feature>
<gene>
    <name evidence="2" type="ORF">FBT96_04430</name>
</gene>
<dbReference type="GO" id="GO:0003677">
    <property type="term" value="F:DNA binding"/>
    <property type="evidence" value="ECO:0007669"/>
    <property type="project" value="InterPro"/>
</dbReference>
<dbReference type="Gene3D" id="1.10.260.40">
    <property type="entry name" value="lambda repressor-like DNA-binding domains"/>
    <property type="match status" value="1"/>
</dbReference>
<dbReference type="EMBL" id="SWJZ01000013">
    <property type="protein sequence ID" value="TKD23064.1"/>
    <property type="molecule type" value="Genomic_DNA"/>
</dbReference>
<dbReference type="Proteomes" id="UP000310597">
    <property type="component" value="Unassembled WGS sequence"/>
</dbReference>
<dbReference type="SUPFAM" id="SSF47413">
    <property type="entry name" value="lambda repressor-like DNA-binding domains"/>
    <property type="match status" value="1"/>
</dbReference>
<sequence length="192" mass="21722">MDLTFRGSLTMRSYAYNTVFSMTDVERPSELVHRLHRLRFEHGLTIQEMAEKCGLPKSSLESYMRLEGARRPGLDALVAIGDGMQVSLDWLVGRSAENFEPGASKKDYAIACFNVVSSLIRWMREEQVRRDAVIFGDDDVAGVPDAEVAAKSMLIFVDLTRRFATDGQRFSPDREALYDDLRAHPEREVGTK</sequence>
<dbReference type="OrthoDB" id="7876607at2"/>